<dbReference type="PROSITE" id="PS51257">
    <property type="entry name" value="PROKAR_LIPOPROTEIN"/>
    <property type="match status" value="1"/>
</dbReference>
<dbReference type="EMBL" id="JACHML010000001">
    <property type="protein sequence ID" value="MBB6390170.1"/>
    <property type="molecule type" value="Genomic_DNA"/>
</dbReference>
<feature type="signal peptide" evidence="1">
    <location>
        <begin position="1"/>
        <end position="25"/>
    </location>
</feature>
<feature type="chain" id="PRO_5031540154" evidence="1">
    <location>
        <begin position="26"/>
        <end position="378"/>
    </location>
</feature>
<evidence type="ECO:0000259" key="2">
    <source>
        <dbReference type="Pfam" id="PF00144"/>
    </source>
</evidence>
<dbReference type="InterPro" id="IPR050789">
    <property type="entry name" value="Diverse_Enzym_Activities"/>
</dbReference>
<accession>A0A7X0FMC2</accession>
<feature type="domain" description="Beta-lactamase-related" evidence="2">
    <location>
        <begin position="82"/>
        <end position="352"/>
    </location>
</feature>
<keyword evidence="4" id="KW-1185">Reference proteome</keyword>
<dbReference type="PANTHER" id="PTHR43283:SF7">
    <property type="entry name" value="BETA-LACTAMASE-RELATED DOMAIN-CONTAINING PROTEIN"/>
    <property type="match status" value="1"/>
</dbReference>
<organism evidence="3 4">
    <name type="scientific">Microbacterium thalassium</name>
    <dbReference type="NCBI Taxonomy" id="362649"/>
    <lineage>
        <taxon>Bacteria</taxon>
        <taxon>Bacillati</taxon>
        <taxon>Actinomycetota</taxon>
        <taxon>Actinomycetes</taxon>
        <taxon>Micrococcales</taxon>
        <taxon>Microbacteriaceae</taxon>
        <taxon>Microbacterium</taxon>
    </lineage>
</organism>
<keyword evidence="1" id="KW-0732">Signal</keyword>
<gene>
    <name evidence="3" type="ORF">HD594_000483</name>
</gene>
<dbReference type="Pfam" id="PF00144">
    <property type="entry name" value="Beta-lactamase"/>
    <property type="match status" value="1"/>
</dbReference>
<evidence type="ECO:0000313" key="3">
    <source>
        <dbReference type="EMBL" id="MBB6390170.1"/>
    </source>
</evidence>
<dbReference type="Gene3D" id="3.40.710.10">
    <property type="entry name" value="DD-peptidase/beta-lactamase superfamily"/>
    <property type="match status" value="1"/>
</dbReference>
<dbReference type="RefSeq" id="WP_184749419.1">
    <property type="nucleotide sequence ID" value="NZ_BAAAJR010000003.1"/>
</dbReference>
<sequence>MRTQSRGVGRAVGALAVVATTLALGAGCSGGPSPEELATVDYAPVADGDWQVSTPSDAGLDPAAVAELYYDAGELETIYSLLVVKDGSLIAEDYFHIGSIEQKALVQSVAKSFTSALVGIAIEQGCLAGVDERMVDFFPEYADRMGDLRKNEITVEEMLQLRAGYPPEESDEALWEAVWSGDYAHLVADVPLNADPGTEFQYSNLTAHWLGIIVARACDTDLETLAREQLLGPMGGEVGPWRKDVDGYNWAAGELHVTARDAAKFGMLYLDEGEYDGTRVISADWVRDSLQTYSEGAYGNIGDFRDVGYGYLWWSARIGDHDVNFAWGHGGQLIVLVHDLDMVVVVTADPFYETFGSESWKHEKANFELVGEFIAGLS</sequence>
<dbReference type="SUPFAM" id="SSF56601">
    <property type="entry name" value="beta-lactamase/transpeptidase-like"/>
    <property type="match status" value="1"/>
</dbReference>
<protein>
    <submittedName>
        <fullName evidence="3">CubicO group peptidase (Beta-lactamase class C family)</fullName>
    </submittedName>
</protein>
<name>A0A7X0FMC2_9MICO</name>
<comment type="caution">
    <text evidence="3">The sequence shown here is derived from an EMBL/GenBank/DDBJ whole genome shotgun (WGS) entry which is preliminary data.</text>
</comment>
<dbReference type="AlphaFoldDB" id="A0A7X0FMC2"/>
<dbReference type="InterPro" id="IPR001466">
    <property type="entry name" value="Beta-lactam-related"/>
</dbReference>
<proteinExistence type="predicted"/>
<evidence type="ECO:0000256" key="1">
    <source>
        <dbReference type="SAM" id="SignalP"/>
    </source>
</evidence>
<dbReference type="PANTHER" id="PTHR43283">
    <property type="entry name" value="BETA-LACTAMASE-RELATED"/>
    <property type="match status" value="1"/>
</dbReference>
<reference evidence="3 4" key="1">
    <citation type="submission" date="2020-08" db="EMBL/GenBank/DDBJ databases">
        <title>Sequencing the genomes of 1000 actinobacteria strains.</title>
        <authorList>
            <person name="Klenk H.-P."/>
        </authorList>
    </citation>
    <scope>NUCLEOTIDE SEQUENCE [LARGE SCALE GENOMIC DNA]</scope>
    <source>
        <strain evidence="3 4">DSM 12511</strain>
    </source>
</reference>
<evidence type="ECO:0000313" key="4">
    <source>
        <dbReference type="Proteomes" id="UP000537775"/>
    </source>
</evidence>
<dbReference type="InterPro" id="IPR012338">
    <property type="entry name" value="Beta-lactam/transpept-like"/>
</dbReference>
<dbReference type="Proteomes" id="UP000537775">
    <property type="component" value="Unassembled WGS sequence"/>
</dbReference>